<dbReference type="OrthoDB" id="5650722at2"/>
<protein>
    <submittedName>
        <fullName evidence="1">Uncharacterized protein</fullName>
    </submittedName>
</protein>
<comment type="caution">
    <text evidence="1">The sequence shown here is derived from an EMBL/GenBank/DDBJ whole genome shotgun (WGS) entry which is preliminary data.</text>
</comment>
<dbReference type="EMBL" id="LNYV01000036">
    <property type="protein sequence ID" value="KTD55258.1"/>
    <property type="molecule type" value="Genomic_DNA"/>
</dbReference>
<dbReference type="eggNOG" id="ENOG5032J50">
    <property type="taxonomic scope" value="Bacteria"/>
</dbReference>
<name>A0A0W0YE96_9GAMM</name>
<accession>A0A0W0YE96</accession>
<reference evidence="1 2" key="1">
    <citation type="submission" date="2015-11" db="EMBL/GenBank/DDBJ databases">
        <title>Genomic analysis of 38 Legionella species identifies large and diverse effector repertoires.</title>
        <authorList>
            <person name="Burstein D."/>
            <person name="Amaro F."/>
            <person name="Zusman T."/>
            <person name="Lifshitz Z."/>
            <person name="Cohen O."/>
            <person name="Gilbert J.A."/>
            <person name="Pupko T."/>
            <person name="Shuman H.A."/>
            <person name="Segal G."/>
        </authorList>
    </citation>
    <scope>NUCLEOTIDE SEQUENCE [LARGE SCALE GENOMIC DNA]</scope>
    <source>
        <strain evidence="1 2">Mt.St.Helens-4</strain>
    </source>
</reference>
<evidence type="ECO:0000313" key="2">
    <source>
        <dbReference type="Proteomes" id="UP000054621"/>
    </source>
</evidence>
<dbReference type="PATRIC" id="fig|28087.4.peg.3061"/>
<dbReference type="AlphaFoldDB" id="A0A0W0YE96"/>
<gene>
    <name evidence="1" type="ORF">Lsai_2850</name>
</gene>
<dbReference type="RefSeq" id="WP_027272578.1">
    <property type="nucleotide sequence ID" value="NZ_CAAAJE010000013.1"/>
</dbReference>
<sequence>MNLKKQGVFLFLLITLAYPVFGKDASHQAVSHSQLLGAKELVDSGWLPDIMGLPNEEQVESLTIHVANVMAEEQDKKCNAIDYNLRMVVFQNFVIYQHMANAQHHYFKEKMILKYAHVLAMILHESSGDPTNVTDMSGRSISTSKPITNLQRWRNLLKLTLKKGIKFNYQTNFGLTQLSADRLFVAFKLASGGHNKDFLEGKYGYVAPERVVRNSSIAIRRLIWLYQDFAQGRLSQEDERIHQEDIYKTEFNERYQTGLKMALLYCGTKFLFHVDEQYIWTNETSTFENAMASIAYCKLGNSQSGYGKYEIDERCFAEWVTLCPALNINIALLTPLSYFQTRGDKPLCIDTFKRLLNKEPPHQ</sequence>
<evidence type="ECO:0000313" key="1">
    <source>
        <dbReference type="EMBL" id="KTD55258.1"/>
    </source>
</evidence>
<proteinExistence type="predicted"/>
<dbReference type="Proteomes" id="UP000054621">
    <property type="component" value="Unassembled WGS sequence"/>
</dbReference>
<organism evidence="1 2">
    <name type="scientific">Legionella sainthelensi</name>
    <dbReference type="NCBI Taxonomy" id="28087"/>
    <lineage>
        <taxon>Bacteria</taxon>
        <taxon>Pseudomonadati</taxon>
        <taxon>Pseudomonadota</taxon>
        <taxon>Gammaproteobacteria</taxon>
        <taxon>Legionellales</taxon>
        <taxon>Legionellaceae</taxon>
        <taxon>Legionella</taxon>
    </lineage>
</organism>